<reference evidence="5" key="1">
    <citation type="journal article" date="2019" name="Int. J. Syst. Evol. Microbiol.">
        <title>The Global Catalogue of Microorganisms (GCM) 10K type strain sequencing project: providing services to taxonomists for standard genome sequencing and annotation.</title>
        <authorList>
            <consortium name="The Broad Institute Genomics Platform"/>
            <consortium name="The Broad Institute Genome Sequencing Center for Infectious Disease"/>
            <person name="Wu L."/>
            <person name="Ma J."/>
        </authorList>
    </citation>
    <scope>NUCLEOTIDE SEQUENCE [LARGE SCALE GENOMIC DNA]</scope>
    <source>
        <strain evidence="5">CGMCC 4.7241</strain>
    </source>
</reference>
<sequence length="218" mass="23680">MTEQGFLETTRTAYDTFAEEYARDERNDYGPLPFERAMLGAFAEYARASAGGLPVADLGCGPGKVTSFLHGLGVDVFGIDLSPEMIALARKENPGLRFDVGSMTALDLPPASVSGIVASYSIIHVPDEALPSLFDGFARVLAPGGEVLVVFFTGDERMRRTEAFGYEVALDYHLRPADRVAEAMRAAGLVERARLLRGPEPHELLPRAFLFASKPREA</sequence>
<dbReference type="GO" id="GO:0008168">
    <property type="term" value="F:methyltransferase activity"/>
    <property type="evidence" value="ECO:0007669"/>
    <property type="project" value="UniProtKB-KW"/>
</dbReference>
<keyword evidence="1 4" id="KW-0489">Methyltransferase</keyword>
<organism evidence="4 5">
    <name type="scientific">Tenggerimyces flavus</name>
    <dbReference type="NCBI Taxonomy" id="1708749"/>
    <lineage>
        <taxon>Bacteria</taxon>
        <taxon>Bacillati</taxon>
        <taxon>Actinomycetota</taxon>
        <taxon>Actinomycetes</taxon>
        <taxon>Propionibacteriales</taxon>
        <taxon>Nocardioidaceae</taxon>
        <taxon>Tenggerimyces</taxon>
    </lineage>
</organism>
<dbReference type="CDD" id="cd02440">
    <property type="entry name" value="AdoMet_MTases"/>
    <property type="match status" value="1"/>
</dbReference>
<evidence type="ECO:0000313" key="4">
    <source>
        <dbReference type="EMBL" id="MFC3762059.1"/>
    </source>
</evidence>
<dbReference type="InterPro" id="IPR029063">
    <property type="entry name" value="SAM-dependent_MTases_sf"/>
</dbReference>
<name>A0ABV7YCJ2_9ACTN</name>
<gene>
    <name evidence="4" type="ORF">ACFOUW_14550</name>
</gene>
<keyword evidence="2" id="KW-0808">Transferase</keyword>
<evidence type="ECO:0000259" key="3">
    <source>
        <dbReference type="Pfam" id="PF13649"/>
    </source>
</evidence>
<evidence type="ECO:0000256" key="1">
    <source>
        <dbReference type="ARBA" id="ARBA00022603"/>
    </source>
</evidence>
<dbReference type="RefSeq" id="WP_205120606.1">
    <property type="nucleotide sequence ID" value="NZ_JAFBCM010000001.1"/>
</dbReference>
<dbReference type="InterPro" id="IPR041698">
    <property type="entry name" value="Methyltransf_25"/>
</dbReference>
<protein>
    <submittedName>
        <fullName evidence="4">Class I SAM-dependent DNA methyltransferase</fullName>
    </submittedName>
</protein>
<dbReference type="Gene3D" id="3.40.50.150">
    <property type="entry name" value="Vaccinia Virus protein VP39"/>
    <property type="match status" value="1"/>
</dbReference>
<feature type="domain" description="Methyltransferase" evidence="3">
    <location>
        <begin position="55"/>
        <end position="145"/>
    </location>
</feature>
<dbReference type="PANTHER" id="PTHR43861">
    <property type="entry name" value="TRANS-ACONITATE 2-METHYLTRANSFERASE-RELATED"/>
    <property type="match status" value="1"/>
</dbReference>
<dbReference type="SUPFAM" id="SSF53335">
    <property type="entry name" value="S-adenosyl-L-methionine-dependent methyltransferases"/>
    <property type="match status" value="1"/>
</dbReference>
<dbReference type="Pfam" id="PF13649">
    <property type="entry name" value="Methyltransf_25"/>
    <property type="match status" value="1"/>
</dbReference>
<comment type="caution">
    <text evidence="4">The sequence shown here is derived from an EMBL/GenBank/DDBJ whole genome shotgun (WGS) entry which is preliminary data.</text>
</comment>
<evidence type="ECO:0000256" key="2">
    <source>
        <dbReference type="ARBA" id="ARBA00022679"/>
    </source>
</evidence>
<dbReference type="PANTHER" id="PTHR43861:SF1">
    <property type="entry name" value="TRANS-ACONITATE 2-METHYLTRANSFERASE"/>
    <property type="match status" value="1"/>
</dbReference>
<dbReference type="GO" id="GO:0032259">
    <property type="term" value="P:methylation"/>
    <property type="evidence" value="ECO:0007669"/>
    <property type="project" value="UniProtKB-KW"/>
</dbReference>
<proteinExistence type="predicted"/>
<accession>A0ABV7YCJ2</accession>
<dbReference type="Proteomes" id="UP001595699">
    <property type="component" value="Unassembled WGS sequence"/>
</dbReference>
<keyword evidence="5" id="KW-1185">Reference proteome</keyword>
<dbReference type="EMBL" id="JBHRZH010000012">
    <property type="protein sequence ID" value="MFC3762059.1"/>
    <property type="molecule type" value="Genomic_DNA"/>
</dbReference>
<evidence type="ECO:0000313" key="5">
    <source>
        <dbReference type="Proteomes" id="UP001595699"/>
    </source>
</evidence>